<feature type="non-terminal residue" evidence="1">
    <location>
        <position position="1"/>
    </location>
</feature>
<evidence type="ECO:0000313" key="2">
    <source>
        <dbReference type="Proteomes" id="UP000023152"/>
    </source>
</evidence>
<organism evidence="1 2">
    <name type="scientific">Reticulomyxa filosa</name>
    <dbReference type="NCBI Taxonomy" id="46433"/>
    <lineage>
        <taxon>Eukaryota</taxon>
        <taxon>Sar</taxon>
        <taxon>Rhizaria</taxon>
        <taxon>Retaria</taxon>
        <taxon>Foraminifera</taxon>
        <taxon>Monothalamids</taxon>
        <taxon>Reticulomyxidae</taxon>
        <taxon>Reticulomyxa</taxon>
    </lineage>
</organism>
<proteinExistence type="predicted"/>
<name>X6NWP0_RETFI</name>
<gene>
    <name evidence="1" type="ORF">RFI_07410</name>
</gene>
<accession>X6NWP0</accession>
<protein>
    <submittedName>
        <fullName evidence="1">Uncharacterized protein</fullName>
    </submittedName>
</protein>
<dbReference type="EMBL" id="ASPP01005883">
    <property type="protein sequence ID" value="ETO29707.1"/>
    <property type="molecule type" value="Genomic_DNA"/>
</dbReference>
<comment type="caution">
    <text evidence="1">The sequence shown here is derived from an EMBL/GenBank/DDBJ whole genome shotgun (WGS) entry which is preliminary data.</text>
</comment>
<dbReference type="Proteomes" id="UP000023152">
    <property type="component" value="Unassembled WGS sequence"/>
</dbReference>
<reference evidence="1 2" key="1">
    <citation type="journal article" date="2013" name="Curr. Biol.">
        <title>The Genome of the Foraminiferan Reticulomyxa filosa.</title>
        <authorList>
            <person name="Glockner G."/>
            <person name="Hulsmann N."/>
            <person name="Schleicher M."/>
            <person name="Noegel A.A."/>
            <person name="Eichinger L."/>
            <person name="Gallinger C."/>
            <person name="Pawlowski J."/>
            <person name="Sierra R."/>
            <person name="Euteneuer U."/>
            <person name="Pillet L."/>
            <person name="Moustafa A."/>
            <person name="Platzer M."/>
            <person name="Groth M."/>
            <person name="Szafranski K."/>
            <person name="Schliwa M."/>
        </authorList>
    </citation>
    <scope>NUCLEOTIDE SEQUENCE [LARGE SCALE GENOMIC DNA]</scope>
</reference>
<keyword evidence="2" id="KW-1185">Reference proteome</keyword>
<sequence>ITVFPIFPNLVHLNLQDIKIGTCFKSINVKGLMPQLKTLKVKRLQIGLCKYCNWKQVIQAAELCDFDDSKPLLIPFPHSSSWHQQNRDCSTIKFLNHLLLSCPNLLALYYFGTHRISEEILEIPSTLEWLIINGDTGWHGPFSVRLDLSQCKHINGLSLSWNPSFVKWPTETMLKIGWLKIERQEDIKYWDDLLSLPTKPCDVKLCALRSTMNIYDLTSDNSIFPHQSRFTSEQTIAKKPGINYRDAERFLKCRKNTKVKQLLHYSSNHYQTHSKEIDTFQRSMLFFKKVVKIMGIDNTKVEEYQRWFDINEARWILDLLW</sequence>
<evidence type="ECO:0000313" key="1">
    <source>
        <dbReference type="EMBL" id="ETO29707.1"/>
    </source>
</evidence>
<dbReference type="AlphaFoldDB" id="X6NWP0"/>